<gene>
    <name evidence="1" type="ORF">AB675_6064</name>
</gene>
<dbReference type="VEuPathDB" id="FungiDB:AB675_6064"/>
<name>A0A0N1H6H0_9EURO</name>
<sequence>MGSLSPPSSDVSVAFYSRDDLRADPTVTKAIFDLINLAFMVHSQTIGFHKKEPRFWNTDEMLEMVGPNGVLAAASINGQLVASSSFVPWRPTPGGNVDQALKRDRPKDYALLEQGGPSYEVKAVVTLQGPTTSRQGLAGVVNEALLKHVDQRHPGQDVLLWIGIAEAQAGPYWRRRGYERVGDIEIKPTGTWGSDHPFEYMTCIKRVDISRSG</sequence>
<organism evidence="1 2">
    <name type="scientific">Cyphellophora attinorum</name>
    <dbReference type="NCBI Taxonomy" id="1664694"/>
    <lineage>
        <taxon>Eukaryota</taxon>
        <taxon>Fungi</taxon>
        <taxon>Dikarya</taxon>
        <taxon>Ascomycota</taxon>
        <taxon>Pezizomycotina</taxon>
        <taxon>Eurotiomycetes</taxon>
        <taxon>Chaetothyriomycetidae</taxon>
        <taxon>Chaetothyriales</taxon>
        <taxon>Cyphellophoraceae</taxon>
        <taxon>Cyphellophora</taxon>
    </lineage>
</organism>
<comment type="caution">
    <text evidence="1">The sequence shown here is derived from an EMBL/GenBank/DDBJ whole genome shotgun (WGS) entry which is preliminary data.</text>
</comment>
<dbReference type="GeneID" id="28738207"/>
<reference evidence="1 2" key="1">
    <citation type="submission" date="2015-06" db="EMBL/GenBank/DDBJ databases">
        <title>Draft genome of the ant-associated black yeast Phialophora attae CBS 131958.</title>
        <authorList>
            <person name="Moreno L.F."/>
            <person name="Stielow B.J."/>
            <person name="de Hoog S."/>
            <person name="Vicente V.A."/>
            <person name="Weiss V.A."/>
            <person name="de Vries M."/>
            <person name="Cruz L.M."/>
            <person name="Souza E.M."/>
        </authorList>
    </citation>
    <scope>NUCLEOTIDE SEQUENCE [LARGE SCALE GENOMIC DNA]</scope>
    <source>
        <strain evidence="1 2">CBS 131958</strain>
    </source>
</reference>
<dbReference type="EMBL" id="LFJN01000027">
    <property type="protein sequence ID" value="KPI36946.1"/>
    <property type="molecule type" value="Genomic_DNA"/>
</dbReference>
<protein>
    <recommendedName>
        <fullName evidence="3">N-acetyltransferase domain-containing protein</fullName>
    </recommendedName>
</protein>
<evidence type="ECO:0000313" key="2">
    <source>
        <dbReference type="Proteomes" id="UP000038010"/>
    </source>
</evidence>
<keyword evidence="2" id="KW-1185">Reference proteome</keyword>
<proteinExistence type="predicted"/>
<evidence type="ECO:0000313" key="1">
    <source>
        <dbReference type="EMBL" id="KPI36946.1"/>
    </source>
</evidence>
<dbReference type="Proteomes" id="UP000038010">
    <property type="component" value="Unassembled WGS sequence"/>
</dbReference>
<dbReference type="AlphaFoldDB" id="A0A0N1H6H0"/>
<accession>A0A0N1H6H0</accession>
<dbReference type="OrthoDB" id="4105376at2759"/>
<dbReference type="RefSeq" id="XP_017996909.1">
    <property type="nucleotide sequence ID" value="XM_018146327.1"/>
</dbReference>
<dbReference type="SUPFAM" id="SSF55729">
    <property type="entry name" value="Acyl-CoA N-acyltransferases (Nat)"/>
    <property type="match status" value="1"/>
</dbReference>
<evidence type="ECO:0008006" key="3">
    <source>
        <dbReference type="Google" id="ProtNLM"/>
    </source>
</evidence>
<dbReference type="InterPro" id="IPR016181">
    <property type="entry name" value="Acyl_CoA_acyltransferase"/>
</dbReference>